<feature type="compositionally biased region" description="Low complexity" evidence="1">
    <location>
        <begin position="238"/>
        <end position="249"/>
    </location>
</feature>
<dbReference type="EMBL" id="LR862139">
    <property type="protein sequence ID" value="CAD1818701.1"/>
    <property type="molecule type" value="Genomic_DNA"/>
</dbReference>
<evidence type="ECO:0000256" key="1">
    <source>
        <dbReference type="SAM" id="MobiDB-lite"/>
    </source>
</evidence>
<evidence type="ECO:0008006" key="3">
    <source>
        <dbReference type="Google" id="ProtNLM"/>
    </source>
</evidence>
<accession>A0A6V7NJB9</accession>
<gene>
    <name evidence="2" type="ORF">CB5_LOCUS1912</name>
</gene>
<feature type="compositionally biased region" description="Polar residues" evidence="1">
    <location>
        <begin position="204"/>
        <end position="230"/>
    </location>
</feature>
<reference evidence="2" key="1">
    <citation type="submission" date="2020-07" db="EMBL/GenBank/DDBJ databases">
        <authorList>
            <person name="Lin J."/>
        </authorList>
    </citation>
    <scope>NUCLEOTIDE SEQUENCE</scope>
</reference>
<proteinExistence type="predicted"/>
<name>A0A6V7NJB9_ANACO</name>
<dbReference type="AlphaFoldDB" id="A0A6V7NJB9"/>
<dbReference type="PANTHER" id="PTHR47072">
    <property type="match status" value="1"/>
</dbReference>
<protein>
    <recommendedName>
        <fullName evidence="3">Myb/SANT-like domain-containing protein</fullName>
    </recommendedName>
</protein>
<feature type="region of interest" description="Disordered" evidence="1">
    <location>
        <begin position="195"/>
        <end position="255"/>
    </location>
</feature>
<organism evidence="2">
    <name type="scientific">Ananas comosus var. bracteatus</name>
    <name type="common">red pineapple</name>
    <dbReference type="NCBI Taxonomy" id="296719"/>
    <lineage>
        <taxon>Eukaryota</taxon>
        <taxon>Viridiplantae</taxon>
        <taxon>Streptophyta</taxon>
        <taxon>Embryophyta</taxon>
        <taxon>Tracheophyta</taxon>
        <taxon>Spermatophyta</taxon>
        <taxon>Magnoliopsida</taxon>
        <taxon>Liliopsida</taxon>
        <taxon>Poales</taxon>
        <taxon>Bromeliaceae</taxon>
        <taxon>Bromelioideae</taxon>
        <taxon>Ananas</taxon>
    </lineage>
</organism>
<sequence length="361" mass="39990">MGFIRGRDGLAKHSPKLYGKKNYNIIEIASTESQSIESHGHETSKTKVRSGNWTEVMDSAMLNLMTEEHVLVLKRQFIMYQTLANKSGLGWDYDRNIPTAGDPSDWDAVVAENLAYSRCRDKTFPAYQDIAFLSGKTTATGRHGFRTGMHGEDVRNTSSSSPGTTAILQQIKNSMAGPSRFGQLPMAQQVLLPLSPANEEGPNDATSYSPTPTPMKSGNPNTSHASAHTSSGKRRRLSSPSHKTTPTSTRKGKLEYTSDAIQELVNLGKKRLNIAEQMLQRELDARPKVHSIEECMVRLYDISNLSLDAILCACEAFKDDRNKSIFMSLSDDILYMWIDRQLVIQRAAAGHKPDAPSFPPN</sequence>
<evidence type="ECO:0000313" key="2">
    <source>
        <dbReference type="EMBL" id="CAD1818701.1"/>
    </source>
</evidence>
<dbReference type="PANTHER" id="PTHR47072:SF4">
    <property type="entry name" value="MYB_SANT-LIKE DOMAIN-CONTAINING PROTEIN"/>
    <property type="match status" value="1"/>
</dbReference>